<dbReference type="RefSeq" id="WP_076523166.1">
    <property type="nucleotide sequence ID" value="NZ_CP048103.1"/>
</dbReference>
<dbReference type="InterPro" id="IPR013118">
    <property type="entry name" value="Mannitol_DH_C"/>
</dbReference>
<evidence type="ECO:0000313" key="7">
    <source>
        <dbReference type="Proteomes" id="UP000186795"/>
    </source>
</evidence>
<dbReference type="InterPro" id="IPR036291">
    <property type="entry name" value="NAD(P)-bd_dom_sf"/>
</dbReference>
<evidence type="ECO:0000313" key="6">
    <source>
        <dbReference type="EMBL" id="SIS42168.1"/>
    </source>
</evidence>
<keyword evidence="2" id="KW-0520">NAD</keyword>
<dbReference type="NCBIfam" id="NF002969">
    <property type="entry name" value="PRK03643.1"/>
    <property type="match status" value="1"/>
</dbReference>
<dbReference type="GO" id="GO:0005829">
    <property type="term" value="C:cytosol"/>
    <property type="evidence" value="ECO:0007669"/>
    <property type="project" value="TreeGrafter"/>
</dbReference>
<dbReference type="PANTHER" id="PTHR30524:SF0">
    <property type="entry name" value="ALTRONATE OXIDOREDUCTASE-RELATED"/>
    <property type="match status" value="1"/>
</dbReference>
<dbReference type="InterPro" id="IPR013328">
    <property type="entry name" value="6PGD_dom2"/>
</dbReference>
<gene>
    <name evidence="6" type="ORF">SAMN05421790_101516</name>
</gene>
<dbReference type="InterPro" id="IPR013131">
    <property type="entry name" value="Mannitol_DH_N"/>
</dbReference>
<dbReference type="Pfam" id="PF01232">
    <property type="entry name" value="Mannitol_dh"/>
    <property type="match status" value="1"/>
</dbReference>
<reference evidence="7" key="1">
    <citation type="submission" date="2017-01" db="EMBL/GenBank/DDBJ databases">
        <authorList>
            <person name="Varghese N."/>
            <person name="Submissions S."/>
        </authorList>
    </citation>
    <scope>NUCLEOTIDE SEQUENCE [LARGE SCALE GENOMIC DNA]</scope>
    <source>
        <strain evidence="7">DSM 45196</strain>
    </source>
</reference>
<proteinExistence type="predicted"/>
<dbReference type="EMBL" id="FTOD01000001">
    <property type="protein sequence ID" value="SIS42168.1"/>
    <property type="molecule type" value="Genomic_DNA"/>
</dbReference>
<sequence>MKREKTANHAPRLNREWIREHRPADAAVEQAPERIVQFGEGRFLRGFFDWMIHRLNQSGHWQGGIVSIQPTPRGKIVPVLNAQDGLYTVVLEGLREGKPTREVEVVSSIRRGLNPYVEWDQVLKVAEQPEIQWVVSNTTEAGLTYPSEEYSPDTAPLSFPGKLTAFLYRRYQYFSGAPAAGMWILPCELVENNGDVLKELVLKAAADWNLPQAFREWVGEANAFCNTLVDRIVTGSPGNPDEWVEELGYEDQLLTLAELYHFFAVENGKDLKEHLPLDRAGLQVRWGEVDRYRELKLRILNGTHTLLFAPALLSGCDTVSRAMETDWLQRMAKRALQREILPVLEAEESEKQRFAADVLERFANPQLHHHWVDIGQNGASKYRSRLLELLKRWHASDRGVPTLLAFSLAALIRFYKGEMVEAGILRRVLHGREHLMRETPETLAFFVEVWREWDGSPAGLRQLTAKTLQNEGIWGENLCLSIPRLDAQVALHLQQIVEQGVERAFARLMEDET</sequence>
<keyword evidence="1" id="KW-0560">Oxidoreductase</keyword>
<evidence type="ECO:0000256" key="2">
    <source>
        <dbReference type="ARBA" id="ARBA00023027"/>
    </source>
</evidence>
<dbReference type="PANTHER" id="PTHR30524">
    <property type="entry name" value="MANNITOL-1-PHOSPHATE 5-DEHYDROGENASE"/>
    <property type="match status" value="1"/>
</dbReference>
<dbReference type="SUPFAM" id="SSF48179">
    <property type="entry name" value="6-phosphogluconate dehydrogenase C-terminal domain-like"/>
    <property type="match status" value="1"/>
</dbReference>
<dbReference type="OrthoDB" id="9768714at2"/>
<dbReference type="GO" id="GO:0019592">
    <property type="term" value="P:mannitol catabolic process"/>
    <property type="evidence" value="ECO:0007669"/>
    <property type="project" value="TreeGrafter"/>
</dbReference>
<dbReference type="AlphaFoldDB" id="A0A1N7IYI2"/>
<organism evidence="6 7">
    <name type="scientific">Kroppenstedtia eburnea</name>
    <dbReference type="NCBI Taxonomy" id="714067"/>
    <lineage>
        <taxon>Bacteria</taxon>
        <taxon>Bacillati</taxon>
        <taxon>Bacillota</taxon>
        <taxon>Bacilli</taxon>
        <taxon>Bacillales</taxon>
        <taxon>Thermoactinomycetaceae</taxon>
        <taxon>Kroppenstedtia</taxon>
    </lineage>
</organism>
<dbReference type="Gene3D" id="1.10.1040.10">
    <property type="entry name" value="N-(1-d-carboxylethyl)-l-norvaline Dehydrogenase, domain 2"/>
    <property type="match status" value="1"/>
</dbReference>
<feature type="domain" description="Mannitol dehydrogenase N-terminal" evidence="4">
    <location>
        <begin position="33"/>
        <end position="274"/>
    </location>
</feature>
<dbReference type="GO" id="GO:0008926">
    <property type="term" value="F:mannitol-1-phosphate 5-dehydrogenase activity"/>
    <property type="evidence" value="ECO:0007669"/>
    <property type="project" value="UniProtKB-EC"/>
</dbReference>
<name>A0A1N7IYI2_9BACL</name>
<evidence type="ECO:0000259" key="5">
    <source>
        <dbReference type="Pfam" id="PF08125"/>
    </source>
</evidence>
<evidence type="ECO:0000259" key="4">
    <source>
        <dbReference type="Pfam" id="PF01232"/>
    </source>
</evidence>
<evidence type="ECO:0000256" key="3">
    <source>
        <dbReference type="ARBA" id="ARBA00048615"/>
    </source>
</evidence>
<dbReference type="Gene3D" id="3.40.50.720">
    <property type="entry name" value="NAD(P)-binding Rossmann-like Domain"/>
    <property type="match status" value="1"/>
</dbReference>
<keyword evidence="7" id="KW-1185">Reference proteome</keyword>
<comment type="catalytic activity">
    <reaction evidence="3">
        <text>D-mannitol 1-phosphate + NAD(+) = beta-D-fructose 6-phosphate + NADH + H(+)</text>
        <dbReference type="Rhea" id="RHEA:19661"/>
        <dbReference type="ChEBI" id="CHEBI:15378"/>
        <dbReference type="ChEBI" id="CHEBI:57540"/>
        <dbReference type="ChEBI" id="CHEBI:57634"/>
        <dbReference type="ChEBI" id="CHEBI:57945"/>
        <dbReference type="ChEBI" id="CHEBI:61381"/>
        <dbReference type="EC" id="1.1.1.17"/>
    </reaction>
</comment>
<dbReference type="Proteomes" id="UP000186795">
    <property type="component" value="Unassembled WGS sequence"/>
</dbReference>
<feature type="domain" description="Mannitol dehydrogenase C-terminal" evidence="5">
    <location>
        <begin position="289"/>
        <end position="419"/>
    </location>
</feature>
<protein>
    <submittedName>
        <fullName evidence="6">Tagaturonate reductase</fullName>
    </submittedName>
</protein>
<dbReference type="Pfam" id="PF08125">
    <property type="entry name" value="Mannitol_dh_C"/>
    <property type="match status" value="1"/>
</dbReference>
<dbReference type="InterPro" id="IPR008927">
    <property type="entry name" value="6-PGluconate_DH-like_C_sf"/>
</dbReference>
<dbReference type="SUPFAM" id="SSF51735">
    <property type="entry name" value="NAD(P)-binding Rossmann-fold domains"/>
    <property type="match status" value="1"/>
</dbReference>
<evidence type="ECO:0000256" key="1">
    <source>
        <dbReference type="ARBA" id="ARBA00023002"/>
    </source>
</evidence>
<accession>A0A1N7IYI2</accession>